<reference evidence="3" key="1">
    <citation type="submission" date="2005-08" db="EMBL/GenBank/DDBJ databases">
        <title>Complete sequence of chromosome 2 of Ralstonia eutropha JMP134.</title>
        <authorList>
            <person name="Copeland A."/>
            <person name="Lucas S."/>
            <person name="Lapidus A."/>
            <person name="Barry K."/>
            <person name="Detter J.C."/>
            <person name="Glavina T."/>
            <person name="Hammon N."/>
            <person name="Israni S."/>
            <person name="Pitluck S."/>
            <person name="Goltsman E."/>
            <person name="Martinez M."/>
            <person name="Schmutz J."/>
            <person name="Larimer F."/>
            <person name="Land M."/>
            <person name="Lykidis A."/>
            <person name="Richardson P."/>
        </authorList>
    </citation>
    <scope>NUCLEOTIDE SEQUENCE [LARGE SCALE GENOMIC DNA]</scope>
    <source>
        <strain evidence="3">JMP134</strain>
    </source>
</reference>
<dbReference type="KEGG" id="reu:Reut_B5251"/>
<dbReference type="OrthoDB" id="9780943at2"/>
<dbReference type="AlphaFoldDB" id="Q46QI7"/>
<dbReference type="InterPro" id="IPR005064">
    <property type="entry name" value="BUG"/>
</dbReference>
<dbReference type="EMBL" id="CP000091">
    <property type="protein sequence ID" value="AAZ64597.1"/>
    <property type="molecule type" value="Genomic_DNA"/>
</dbReference>
<dbReference type="eggNOG" id="COG3181">
    <property type="taxonomic scope" value="Bacteria"/>
</dbReference>
<dbReference type="SUPFAM" id="SSF53850">
    <property type="entry name" value="Periplasmic binding protein-like II"/>
    <property type="match status" value="1"/>
</dbReference>
<dbReference type="STRING" id="264198.Reut_B5251"/>
<dbReference type="Gene3D" id="3.40.190.10">
    <property type="entry name" value="Periplasmic binding protein-like II"/>
    <property type="match status" value="1"/>
</dbReference>
<comment type="similarity">
    <text evidence="1">Belongs to the UPF0065 (bug) family.</text>
</comment>
<keyword evidence="2" id="KW-0732">Signal</keyword>
<proteinExistence type="inferred from homology"/>
<gene>
    <name evidence="3" type="ordered locus">Reut_B5251</name>
</gene>
<evidence type="ECO:0000313" key="3">
    <source>
        <dbReference type="EMBL" id="AAZ64597.1"/>
    </source>
</evidence>
<protein>
    <submittedName>
        <fullName evidence="3">Uncharacterized protein UPF0065</fullName>
    </submittedName>
</protein>
<dbReference type="PANTHER" id="PTHR42928:SF5">
    <property type="entry name" value="BLR1237 PROTEIN"/>
    <property type="match status" value="1"/>
</dbReference>
<dbReference type="Gene3D" id="3.40.190.150">
    <property type="entry name" value="Bordetella uptake gene, domain 1"/>
    <property type="match status" value="1"/>
</dbReference>
<dbReference type="PIRSF" id="PIRSF017082">
    <property type="entry name" value="YflP"/>
    <property type="match status" value="1"/>
</dbReference>
<evidence type="ECO:0000256" key="1">
    <source>
        <dbReference type="ARBA" id="ARBA00006987"/>
    </source>
</evidence>
<evidence type="ECO:0000256" key="2">
    <source>
        <dbReference type="SAM" id="SignalP"/>
    </source>
</evidence>
<dbReference type="HOGENOM" id="CLU_045683_0_0_4"/>
<name>Q46QI7_CUPPJ</name>
<dbReference type="Pfam" id="PF03401">
    <property type="entry name" value="TctC"/>
    <property type="match status" value="1"/>
</dbReference>
<dbReference type="InterPro" id="IPR042100">
    <property type="entry name" value="Bug_dom1"/>
</dbReference>
<dbReference type="PANTHER" id="PTHR42928">
    <property type="entry name" value="TRICARBOXYLATE-BINDING PROTEIN"/>
    <property type="match status" value="1"/>
</dbReference>
<dbReference type="CDD" id="cd07012">
    <property type="entry name" value="PBP2_Bug_TTT"/>
    <property type="match status" value="1"/>
</dbReference>
<accession>Q46QI7</accession>
<sequence>MDRLAPQARGTARLSLAVIAVTVAAFTGNPASAAPPNDWPQAGKPVRVVVPFSAGSGSDGLLRLIAKRVSDQTGANLIIDNKPGAGTFIGAADVAHAPADGHTLLYTIVVTHTQNPHLYNKLPYDAFKDFTPVVQLVRSATVLVANRNAPFSNVREMVSYAKQHPGALNFASYSLGSTSHLNGEILQQRAGIEMVHVPYKGTADATRALLAGDVQVYFDGTSTAVENARAGKVKLLGVAADKRLTVLPDLPTMAEQGVPGLDIVGWQGVFGPGKLPPAIAQKIANAFRTAVESPDIAELIRAQGNEISGAGPDAFRQIVANDYERWGAVIKRIGLKLD</sequence>
<feature type="chain" id="PRO_5004232421" evidence="2">
    <location>
        <begin position="34"/>
        <end position="338"/>
    </location>
</feature>
<feature type="signal peptide" evidence="2">
    <location>
        <begin position="1"/>
        <end position="33"/>
    </location>
</feature>
<organism evidence="3">
    <name type="scientific">Cupriavidus pinatubonensis (strain JMP 134 / LMG 1197)</name>
    <name type="common">Cupriavidus necator (strain JMP 134)</name>
    <dbReference type="NCBI Taxonomy" id="264198"/>
    <lineage>
        <taxon>Bacteria</taxon>
        <taxon>Pseudomonadati</taxon>
        <taxon>Pseudomonadota</taxon>
        <taxon>Betaproteobacteria</taxon>
        <taxon>Burkholderiales</taxon>
        <taxon>Burkholderiaceae</taxon>
        <taxon>Cupriavidus</taxon>
    </lineage>
</organism>